<accession>A0A194PZX9</accession>
<proteinExistence type="predicted"/>
<organism evidence="5 6">
    <name type="scientific">Papilio xuthus</name>
    <name type="common">Asian swallowtail butterfly</name>
    <dbReference type="NCBI Taxonomy" id="66420"/>
    <lineage>
        <taxon>Eukaryota</taxon>
        <taxon>Metazoa</taxon>
        <taxon>Ecdysozoa</taxon>
        <taxon>Arthropoda</taxon>
        <taxon>Hexapoda</taxon>
        <taxon>Insecta</taxon>
        <taxon>Pterygota</taxon>
        <taxon>Neoptera</taxon>
        <taxon>Endopterygota</taxon>
        <taxon>Lepidoptera</taxon>
        <taxon>Glossata</taxon>
        <taxon>Ditrysia</taxon>
        <taxon>Papilionoidea</taxon>
        <taxon>Papilionidae</taxon>
        <taxon>Papilioninae</taxon>
        <taxon>Papilio</taxon>
    </lineage>
</organism>
<dbReference type="CDD" id="cd14291">
    <property type="entry name" value="UBA1_NUB1_like"/>
    <property type="match status" value="1"/>
</dbReference>
<dbReference type="InterPro" id="IPR015940">
    <property type="entry name" value="UBA"/>
</dbReference>
<dbReference type="Gene3D" id="1.10.8.10">
    <property type="entry name" value="DNA helicase RuvA subunit, C-terminal domain"/>
    <property type="match status" value="3"/>
</dbReference>
<dbReference type="Pfam" id="PF18037">
    <property type="entry name" value="Ubiquitin_5"/>
    <property type="match status" value="1"/>
</dbReference>
<evidence type="ECO:0000259" key="4">
    <source>
        <dbReference type="PROSITE" id="PS50053"/>
    </source>
</evidence>
<dbReference type="CDD" id="cd17062">
    <property type="entry name" value="Ubl_NUB1"/>
    <property type="match status" value="1"/>
</dbReference>
<dbReference type="GO" id="GO:2000058">
    <property type="term" value="P:regulation of ubiquitin-dependent protein catabolic process"/>
    <property type="evidence" value="ECO:0007669"/>
    <property type="project" value="TreeGrafter"/>
</dbReference>
<name>A0A194PZX9_PAPXU</name>
<feature type="domain" description="UBA" evidence="3">
    <location>
        <begin position="363"/>
        <end position="403"/>
    </location>
</feature>
<dbReference type="PANTHER" id="PTHR12948:SF3">
    <property type="entry name" value="NEDD8 ULTIMATE BUSTER 1"/>
    <property type="match status" value="1"/>
</dbReference>
<gene>
    <name evidence="5" type="ORF">RR46_09515</name>
</gene>
<dbReference type="EMBL" id="KQ459585">
    <property type="protein sequence ID" value="KPI98299.1"/>
    <property type="molecule type" value="Genomic_DNA"/>
</dbReference>
<dbReference type="Proteomes" id="UP000053268">
    <property type="component" value="Unassembled WGS sequence"/>
</dbReference>
<feature type="domain" description="UBA" evidence="3">
    <location>
        <begin position="491"/>
        <end position="531"/>
    </location>
</feature>
<dbReference type="InterPro" id="IPR009060">
    <property type="entry name" value="UBA-like_sf"/>
</dbReference>
<evidence type="ECO:0000259" key="3">
    <source>
        <dbReference type="PROSITE" id="PS50030"/>
    </source>
</evidence>
<keyword evidence="1" id="KW-0175">Coiled coil</keyword>
<dbReference type="InterPro" id="IPR041207">
    <property type="entry name" value="NUB1_ubiquitin-like_dom"/>
</dbReference>
<dbReference type="PROSITE" id="PS50030">
    <property type="entry name" value="UBA"/>
    <property type="match status" value="3"/>
</dbReference>
<evidence type="ECO:0000256" key="1">
    <source>
        <dbReference type="SAM" id="Coils"/>
    </source>
</evidence>
<dbReference type="AlphaFoldDB" id="A0A194PZX9"/>
<dbReference type="Pfam" id="PF00627">
    <property type="entry name" value="UBA"/>
    <property type="match status" value="2"/>
</dbReference>
<dbReference type="SMART" id="SM00165">
    <property type="entry name" value="UBA"/>
    <property type="match status" value="3"/>
</dbReference>
<feature type="region of interest" description="Disordered" evidence="2">
    <location>
        <begin position="536"/>
        <end position="583"/>
    </location>
</feature>
<evidence type="ECO:0000313" key="5">
    <source>
        <dbReference type="EMBL" id="KPI98299.1"/>
    </source>
</evidence>
<dbReference type="InterPro" id="IPR039749">
    <property type="entry name" value="NUB1"/>
</dbReference>
<dbReference type="SUPFAM" id="SSF54236">
    <property type="entry name" value="Ubiquitin-like"/>
    <property type="match status" value="1"/>
</dbReference>
<feature type="domain" description="UBA" evidence="3">
    <location>
        <begin position="427"/>
        <end position="467"/>
    </location>
</feature>
<evidence type="ECO:0000256" key="2">
    <source>
        <dbReference type="SAM" id="MobiDB-lite"/>
    </source>
</evidence>
<feature type="domain" description="Ubiquitin-like" evidence="4">
    <location>
        <begin position="90"/>
        <end position="165"/>
    </location>
</feature>
<sequence length="620" mass="69368">MEDNLQHEDLLIKLRGKLNEEKIKLWEPPYLGADDLFTQSFQELAKKYASDLSLDEHLVLTALHELQLRSMERVKANEEFKDTGLATFRIKVTIPKEKPKMLKIQKTLDVPGSDLLNAVAAEIGVAESRLKLISNGKLVKSNMTLNEQNVKNGTQLMALVLDASPDEVKKEDNLYIEMKTTRDDATMLSEYVSQLADYDEYMKLEDQSGKAVELPPAEKKSLLVGLALHERGRAAIKQKDYSLALVLLLEADRQFNECRSSLLQTVDNWGVLQLDIAWCYAGLRSVAAAADAARRLAAAERALRDTYGPDQRRLLELKGNAANERVLLMRLYLLQGIVAFHQNRRADAKDLLEKAEAELNNLRVDESAVSRLMELGWSRAQARVGLRGASGDPDRAHLQLAARADQREQHRRDRRLRLQRTCSDGSALDGELVRQLEAQGFARPLAAMALRHNNNDLQAALRDLTSLREHPQLLFEMLDQVVDSDSDSPSEPDNKLIAELEGMGYSGEMVRRALRAGHNELHAALDLLLAGHAGRAGHAGHAGHAATSESRVSGEEEGGNPSTSTAETSRTKLKQEWERKKECDRALERLSSAIRGDEDDYLDTSLMEEEQYLAEYKSLL</sequence>
<dbReference type="SUPFAM" id="SSF46934">
    <property type="entry name" value="UBA-like"/>
    <property type="match status" value="3"/>
</dbReference>
<dbReference type="Gene3D" id="3.10.20.90">
    <property type="entry name" value="Phosphatidylinositol 3-kinase Catalytic Subunit, Chain A, domain 1"/>
    <property type="match status" value="1"/>
</dbReference>
<reference evidence="5 6" key="1">
    <citation type="journal article" date="2015" name="Nat. Commun.">
        <title>Outbred genome sequencing and CRISPR/Cas9 gene editing in butterflies.</title>
        <authorList>
            <person name="Li X."/>
            <person name="Fan D."/>
            <person name="Zhang W."/>
            <person name="Liu G."/>
            <person name="Zhang L."/>
            <person name="Zhao L."/>
            <person name="Fang X."/>
            <person name="Chen L."/>
            <person name="Dong Y."/>
            <person name="Chen Y."/>
            <person name="Ding Y."/>
            <person name="Zhao R."/>
            <person name="Feng M."/>
            <person name="Zhu Y."/>
            <person name="Feng Y."/>
            <person name="Jiang X."/>
            <person name="Zhu D."/>
            <person name="Xiang H."/>
            <person name="Feng X."/>
            <person name="Li S."/>
            <person name="Wang J."/>
            <person name="Zhang G."/>
            <person name="Kronforst M.R."/>
            <person name="Wang W."/>
        </authorList>
    </citation>
    <scope>NUCLEOTIDE SEQUENCE [LARGE SCALE GENOMIC DNA]</scope>
    <source>
        <strain evidence="5">Ya'a_city_454_Px</strain>
        <tissue evidence="5">Whole body</tissue>
    </source>
</reference>
<feature type="coiled-coil region" evidence="1">
    <location>
        <begin position="338"/>
        <end position="372"/>
    </location>
</feature>
<dbReference type="PANTHER" id="PTHR12948">
    <property type="entry name" value="NEDD8 ULTIMATE BUSTER-1 BS4 PROTEIN"/>
    <property type="match status" value="1"/>
</dbReference>
<dbReference type="PROSITE" id="PS50053">
    <property type="entry name" value="UBIQUITIN_2"/>
    <property type="match status" value="1"/>
</dbReference>
<keyword evidence="6" id="KW-1185">Reference proteome</keyword>
<evidence type="ECO:0000313" key="6">
    <source>
        <dbReference type="Proteomes" id="UP000053268"/>
    </source>
</evidence>
<dbReference type="STRING" id="66420.A0A194PZX9"/>
<dbReference type="InterPro" id="IPR029071">
    <property type="entry name" value="Ubiquitin-like_domsf"/>
</dbReference>
<feature type="compositionally biased region" description="Basic and acidic residues" evidence="2">
    <location>
        <begin position="569"/>
        <end position="583"/>
    </location>
</feature>
<dbReference type="InterPro" id="IPR000626">
    <property type="entry name" value="Ubiquitin-like_dom"/>
</dbReference>
<dbReference type="CDD" id="cd14270">
    <property type="entry name" value="UBA"/>
    <property type="match status" value="1"/>
</dbReference>
<protein>
    <submittedName>
        <fullName evidence="5">NEDD8 ultimate buster 1</fullName>
    </submittedName>
</protein>